<dbReference type="Gene3D" id="2.30.110.10">
    <property type="entry name" value="Electron Transport, Fmn-binding Protein, Chain A"/>
    <property type="match status" value="1"/>
</dbReference>
<evidence type="ECO:0000256" key="19">
    <source>
        <dbReference type="PROSITE-ProRule" id="PRU00409"/>
    </source>
</evidence>
<keyword evidence="4" id="KW-0808">Transferase</keyword>
<accession>A0ABY0HBW6</accession>
<evidence type="ECO:0000256" key="4">
    <source>
        <dbReference type="ARBA" id="ARBA00022679"/>
    </source>
</evidence>
<dbReference type="InterPro" id="IPR002474">
    <property type="entry name" value="CarbamoylP_synth_ssu_N"/>
</dbReference>
<dbReference type="InterPro" id="IPR011607">
    <property type="entry name" value="MGS-like_dom"/>
</dbReference>
<evidence type="ECO:0000256" key="7">
    <source>
        <dbReference type="ARBA" id="ARBA00022801"/>
    </source>
</evidence>
<dbReference type="SMART" id="SM00851">
    <property type="entry name" value="MGS"/>
    <property type="match status" value="1"/>
</dbReference>
<dbReference type="InterPro" id="IPR002082">
    <property type="entry name" value="Asp_carbamoyltransf"/>
</dbReference>
<evidence type="ECO:0000256" key="12">
    <source>
        <dbReference type="ARBA" id="ARBA00043979"/>
    </source>
</evidence>
<dbReference type="InterPro" id="IPR011761">
    <property type="entry name" value="ATP-grasp"/>
</dbReference>
<dbReference type="InterPro" id="IPR035686">
    <property type="entry name" value="CPSase_GATase1"/>
</dbReference>
<dbReference type="PROSITE" id="PS51855">
    <property type="entry name" value="MGS"/>
    <property type="match status" value="1"/>
</dbReference>
<comment type="catalytic activity">
    <reaction evidence="18">
        <text>L-glutamine + H2O = L-glutamate + NH4(+)</text>
        <dbReference type="Rhea" id="RHEA:15889"/>
        <dbReference type="ChEBI" id="CHEBI:15377"/>
        <dbReference type="ChEBI" id="CHEBI:28938"/>
        <dbReference type="ChEBI" id="CHEBI:29985"/>
        <dbReference type="ChEBI" id="CHEBI:58359"/>
        <dbReference type="EC" id="3.5.1.2"/>
    </reaction>
</comment>
<dbReference type="InterPro" id="IPR005479">
    <property type="entry name" value="CPAse_ATP-bd"/>
</dbReference>
<dbReference type="Gene3D" id="1.10.1030.10">
    <property type="entry name" value="Carbamoyl-phosphate synthetase, large subunit oligomerisation domain"/>
    <property type="match status" value="1"/>
</dbReference>
<protein>
    <recommendedName>
        <fullName evidence="25">Aspartate carbamoyltransferase</fullName>
    </recommendedName>
</protein>
<dbReference type="PANTHER" id="PTHR11405">
    <property type="entry name" value="CARBAMOYLTRANSFERASE FAMILY MEMBER"/>
    <property type="match status" value="1"/>
</dbReference>
<dbReference type="SUPFAM" id="SSF56059">
    <property type="entry name" value="Glutathione synthetase ATP-binding domain-like"/>
    <property type="match status" value="2"/>
</dbReference>
<evidence type="ECO:0000256" key="1">
    <source>
        <dbReference type="ARBA" id="ARBA00004812"/>
    </source>
</evidence>
<dbReference type="Pfam" id="PF25596">
    <property type="entry name" value="CPSase_L_D1"/>
    <property type="match status" value="2"/>
</dbReference>
<dbReference type="InterPro" id="IPR005480">
    <property type="entry name" value="CPSase_lsu_oligo"/>
</dbReference>
<evidence type="ECO:0000256" key="13">
    <source>
        <dbReference type="ARBA" id="ARBA00043984"/>
    </source>
</evidence>
<dbReference type="SUPFAM" id="SSF52440">
    <property type="entry name" value="PreATP-grasp domain"/>
    <property type="match status" value="2"/>
</dbReference>
<keyword evidence="8 19" id="KW-0067">ATP-binding</keyword>
<dbReference type="NCBIfam" id="NF003671">
    <property type="entry name" value="PRK05294.1"/>
    <property type="match status" value="1"/>
</dbReference>
<keyword evidence="3" id="KW-0436">Ligase</keyword>
<evidence type="ECO:0000256" key="6">
    <source>
        <dbReference type="ARBA" id="ARBA00022741"/>
    </source>
</evidence>
<dbReference type="Gene3D" id="3.30.1490.20">
    <property type="entry name" value="ATP-grasp fold, A domain"/>
    <property type="match status" value="1"/>
</dbReference>
<gene>
    <name evidence="23" type="ORF">DL762_003365</name>
</gene>
<keyword evidence="6 19" id="KW-0547">Nucleotide-binding</keyword>
<dbReference type="InterPro" id="IPR006130">
    <property type="entry name" value="Asp/Orn_carbamoylTrfase"/>
</dbReference>
<dbReference type="SUPFAM" id="SSF52317">
    <property type="entry name" value="Class I glutamine amidotransferase-like"/>
    <property type="match status" value="1"/>
</dbReference>
<evidence type="ECO:0000256" key="11">
    <source>
        <dbReference type="ARBA" id="ARBA00043968"/>
    </source>
</evidence>
<dbReference type="PRINTS" id="PR00100">
    <property type="entry name" value="AOTCASE"/>
</dbReference>
<evidence type="ECO:0000256" key="16">
    <source>
        <dbReference type="ARBA" id="ARBA00048816"/>
    </source>
</evidence>
<comment type="pathway">
    <text evidence="1">Pyrimidine metabolism; UMP biosynthesis via de novo pathway; (S)-dihydroorotate from bicarbonate: step 1/3.</text>
</comment>
<comment type="similarity">
    <text evidence="11">In the 3rd section; belongs to the metallo-dependent hydrolases superfamily. DHOase family. CAD subfamily.</text>
</comment>
<dbReference type="SMART" id="SM01096">
    <property type="entry name" value="CPSase_L_D3"/>
    <property type="match status" value="1"/>
</dbReference>
<evidence type="ECO:0000256" key="2">
    <source>
        <dbReference type="ARBA" id="ARBA00004852"/>
    </source>
</evidence>
<dbReference type="InterPro" id="IPR036897">
    <property type="entry name" value="CarbamoylP_synth_lsu_oligo_sf"/>
</dbReference>
<dbReference type="SUPFAM" id="SSF50475">
    <property type="entry name" value="FMN-binding split barrel"/>
    <property type="match status" value="1"/>
</dbReference>
<dbReference type="PRINTS" id="PR00098">
    <property type="entry name" value="CPSASE"/>
</dbReference>
<dbReference type="Gene3D" id="3.40.50.1380">
    <property type="entry name" value="Methylglyoxal synthase-like domain"/>
    <property type="match status" value="1"/>
</dbReference>
<dbReference type="SUPFAM" id="SSF51556">
    <property type="entry name" value="Metallo-dependent hydrolases"/>
    <property type="match status" value="1"/>
</dbReference>
<keyword evidence="9" id="KW-0665">Pyrimidine biosynthesis</keyword>
<dbReference type="InterPro" id="IPR016185">
    <property type="entry name" value="PreATP-grasp_dom_sf"/>
</dbReference>
<keyword evidence="10" id="KW-0511">Multifunctional enzyme</keyword>
<dbReference type="Pfam" id="PF00117">
    <property type="entry name" value="GATase"/>
    <property type="match status" value="1"/>
</dbReference>
<keyword evidence="24" id="KW-1185">Reference proteome</keyword>
<dbReference type="Pfam" id="PF02786">
    <property type="entry name" value="CPSase_L_D2"/>
    <property type="match status" value="2"/>
</dbReference>
<dbReference type="Pfam" id="PF02787">
    <property type="entry name" value="CPSase_L_D3"/>
    <property type="match status" value="1"/>
</dbReference>
<comment type="similarity">
    <text evidence="14">In the 2nd section; belongs to the CarB family.</text>
</comment>
<dbReference type="PROSITE" id="PS51273">
    <property type="entry name" value="GATASE_TYPE_1"/>
    <property type="match status" value="1"/>
</dbReference>
<dbReference type="InterPro" id="IPR006274">
    <property type="entry name" value="CarbamoylP_synth_ssu"/>
</dbReference>
<dbReference type="Pfam" id="PF00988">
    <property type="entry name" value="CPSase_sm_chain"/>
    <property type="match status" value="1"/>
</dbReference>
<evidence type="ECO:0000256" key="17">
    <source>
        <dbReference type="ARBA" id="ARBA00048859"/>
    </source>
</evidence>
<dbReference type="InterPro" id="IPR032466">
    <property type="entry name" value="Metal_Hydrolase"/>
</dbReference>
<reference evidence="23 24" key="1">
    <citation type="submission" date="2018-06" db="EMBL/GenBank/DDBJ databases">
        <title>Complete Genomes of Monosporascus.</title>
        <authorList>
            <person name="Robinson A.J."/>
            <person name="Natvig D.O."/>
        </authorList>
    </citation>
    <scope>NUCLEOTIDE SEQUENCE [LARGE SCALE GENOMIC DNA]</scope>
    <source>
        <strain evidence="23 24">CBS 609.92</strain>
    </source>
</reference>
<dbReference type="NCBIfam" id="NF009455">
    <property type="entry name" value="PRK12815.1"/>
    <property type="match status" value="1"/>
</dbReference>
<dbReference type="InterPro" id="IPR017926">
    <property type="entry name" value="GATASE"/>
</dbReference>
<dbReference type="PROSITE" id="PS00097">
    <property type="entry name" value="CARBAMOYLTRANSFERASE"/>
    <property type="match status" value="1"/>
</dbReference>
<comment type="pathway">
    <text evidence="2">Pyrimidine metabolism; UMP biosynthesis via de novo pathway; (S)-dihydroorotate from bicarbonate: step 2/3.</text>
</comment>
<dbReference type="Gene3D" id="3.20.20.140">
    <property type="entry name" value="Metal-dependent hydrolases"/>
    <property type="match status" value="1"/>
</dbReference>
<dbReference type="Pfam" id="PF02729">
    <property type="entry name" value="OTCace_N"/>
    <property type="match status" value="1"/>
</dbReference>
<comment type="similarity">
    <text evidence="12">In the C-terminal section; belongs to the aspartate/ornithine carbamoyltransferase superfamily. ATCase family.</text>
</comment>
<dbReference type="EMBL" id="QJNS01000077">
    <property type="protein sequence ID" value="RYO89085.1"/>
    <property type="molecule type" value="Genomic_DNA"/>
</dbReference>
<dbReference type="Pfam" id="PF02142">
    <property type="entry name" value="MGS"/>
    <property type="match status" value="1"/>
</dbReference>
<dbReference type="HAMAP" id="MF_01209">
    <property type="entry name" value="CPSase_S_chain"/>
    <property type="match status" value="1"/>
</dbReference>
<dbReference type="Pfam" id="PF00185">
    <property type="entry name" value="OTCace"/>
    <property type="match status" value="1"/>
</dbReference>
<dbReference type="SUPFAM" id="SSF52335">
    <property type="entry name" value="Methylglyoxal synthase-like"/>
    <property type="match status" value="1"/>
</dbReference>
<dbReference type="NCBIfam" id="TIGR01368">
    <property type="entry name" value="CPSaseIIsmall"/>
    <property type="match status" value="1"/>
</dbReference>
<evidence type="ECO:0000259" key="22">
    <source>
        <dbReference type="PROSITE" id="PS51855"/>
    </source>
</evidence>
<dbReference type="PROSITE" id="PS00866">
    <property type="entry name" value="CPSASE_1"/>
    <property type="match status" value="2"/>
</dbReference>
<dbReference type="InterPro" id="IPR006132">
    <property type="entry name" value="Asp/Orn_carbamoyltranf_P-bd"/>
</dbReference>
<dbReference type="SMART" id="SM01097">
    <property type="entry name" value="CPSase_sm_chain"/>
    <property type="match status" value="1"/>
</dbReference>
<dbReference type="Gene3D" id="3.50.30.20">
    <property type="entry name" value="Carbamoyl-phosphate synthase small subunit, N-terminal domain"/>
    <property type="match status" value="1"/>
</dbReference>
<evidence type="ECO:0000256" key="8">
    <source>
        <dbReference type="ARBA" id="ARBA00022840"/>
    </source>
</evidence>
<dbReference type="Proteomes" id="UP000294003">
    <property type="component" value="Unassembled WGS sequence"/>
</dbReference>
<name>A0ABY0HBW6_9PEZI</name>
<evidence type="ECO:0008006" key="25">
    <source>
        <dbReference type="Google" id="ProtNLM"/>
    </source>
</evidence>
<dbReference type="NCBIfam" id="TIGR00670">
    <property type="entry name" value="asp_carb_tr"/>
    <property type="match status" value="1"/>
</dbReference>
<feature type="region of interest" description="Disordered" evidence="20">
    <location>
        <begin position="2272"/>
        <end position="2297"/>
    </location>
</feature>
<dbReference type="InterPro" id="IPR029062">
    <property type="entry name" value="Class_I_gatase-like"/>
</dbReference>
<evidence type="ECO:0000256" key="9">
    <source>
        <dbReference type="ARBA" id="ARBA00022975"/>
    </source>
</evidence>
<sequence>MESVQFEPASARIMGSDNDGLVCLDLQDGSSYKGYSFGANKSVAGELVFQTGMVGYPESITDPSYRGQILVITFPLVGNYGVPSRETMDELLHDRPAHFEASQIHVAGLVVSSYAGEDYSHFLATSSLGTWLKEQGVPAMYGVDTRALTERIREEGSMLGRMLLQRQDLANGTNGTPSHSAEGDWKPYFEDIDWVNPNEKNLVAEVSIKEPQLYKPDLASALKHPSGRTLRVLCLDVGMKNNQLRCFLKRGIEVLVCPWDYDFSANAGEEYDGLFISNGPGDPAVMREPIKHLAAAMEANRTPIFGICLGHQLVAQAAGAKTAKMKFGNRGHNIPCTSLVTGKCHITSQNHGFAVDAATLPSEWKELFVNANDGSNEGIMHVDKPYFSVQFHPESTPGPRDTEFLFDVFVNTIINCAKDQKLLNTPVHFPGGSAEENEKAHPHVNVKKILLLGSGGLSIGQAGEFDYSGSQAIKALKEEGIYTVLINPNIATIQTSKGLADKVYFLPVTAEFVRKVILYERPDAIYVTFGGQTALQVGIQLKDELEALGVKVLGTPIDTIITTEDRELFARSMDSIGEKCAKSASASSVDEAMRVVKDIGFPVIVRAAYALGGLGSGFANNEAELMDLCNKALAASPQVLIERSMKGWKEIEYEVVRDAQDNCITVCNMENFDPLGIHTGDSIVVAPSQTLSNEDYNMLRTTAVNVIRHLGVVGECNIQYALNPFSKEYCIIEVNARLSRSSALASKATGYPLAFIAAKLGLGIPLKEIKNTVTKVTCACFEPSLDYVVVKMPRWDLKKFTRVSTQLGSSMKSVGEVMSIGRTFEEAIQKAIRAIDFHNLGFNETKALMSIDDELQTPSDQRLFAIANAMRAGYSVDRIWELTKIDKWFLHRLMGLSNFGKAMTKYSTSDIATRPDLILQGKRLGFSDRQLAKFWDSNELAVRRMRLEAGITPFVKQIDTVAAEFPAYTNYLYMTYNASAHDIHFNDHGVMVLGSGVYRIGSSVEFDWCSVRAIRTLRESGYKTIMVNYNPETVSTDYDEADRLYFENINLETVLDIYQIEGSQGVLGAMGGQTPNNIALPLLRSGVRVLGTSPEMIDRAENRYKFSRMLDEIGIDQPTWKELTSFEEAKAFCQKVSYPVLVRPSYVLSGAAMNTVYSEADLELYLEQAAEVSREHPVVITKYIENAKEIEMDAVAKDGTVVGHFISEHVENAGVHSGDATLILPPQDLETTTIQRIEEATRKIGDKLNVTGPFNIQFIAKDNDIKVIECNVRASRSFPFVSKTMGVDLIEMATKAIMGISFVEYPPTNIPQDCVGVKVPQFSFSRLSGADPVLGVEMASTGEVACFGVDKYEAYLKALISTGFKIPKSNILLSIGSYKDKKEMLPSVEKLQRMGYKLFATAGTADFLQEHNIPVQFLEVLGDEEDDQRSEFSLTQHLAKNTIDLYINLPSNNKYRRPANYMSKGYRTRRMAVDYQIPLVTNVKNAKILVEAIARHFDLDVSNRDYQTSHRTVTLPGLINVAAFVSGIVSQTSEDLQAVTKASIASGFSMIRVIPMGVEGSITDARTLKVAQQHSKRGAYCDYNFSVSATSENADQISQVASDVGSLFIPFNHLSDNISKVAAVTSHFDSWPAHKPIVTDAKTTDLASILLLASLHNRRIHVTSVTTKDDIRLISLSKEKGLNVTCDVSIYSLYLSQEDYPDCKALPKLQDQNALWEHLPSIDVFSVGSLPYQLAHAIQSKPGTASHIDPTAGIADALPLLLTSVTEGKLTIDDVKTRLYDNPKQIFELHDQIGTSVEVEVDRSYAVPKTSSSPFAGRVMRGAVQRVTFGNKTVCLDGALLPIPSLGMDMSTHNSMPAAPMSPPVKAIHPPMGFTPESPHRRPSLLGAATSFPRSLNKLKVLDGAFESPRPVSKGAQFTDDFGLPAPMHGLATDRLNDLLAQPSAFRHSHVLSVKHYTRNDLHLLFTVAQEMRLGVDRDGVLSTLKGRVLCTMFYEPSTRTSASFDAAMQRLGGRTIAITTSHSSVQKGETLQDSLRTLGCYGDAIVLRHPEEKSVDIARKYSSVPVINGGNGSKEHPTQAFLDLFTIREELGTVKGLTVTFVGDLLYGRTVHSLVYLMRHYDVKVQLVSPKSLALPAEVRDLLVSSGQLLSESEELTPEIVARSDVLYCTRIQKERFPSVAEYEKVKSAYRIDNATLKNAKQSMCVLHPLPRNEEVAEEVDFDQRAAYFRQMRYGLYCRMALLALVITGNTNSSRLAQLVKHLTHQHITTATATTTHPPARHRAMSTPSSSPAEGEAPWRSLFLEHVQGMASPEFTLGTVRRVRPLSDGSTDTSRARTCIFRGMFTDLPADSRNPAPRNPAGIYAASDLITFTTDARSDKMCELFGLVADNDGGEGSGRQGEGEAGEEEDVVRGSGGGAHVEATFWARQAATQWRLRGRAWVLAPDVEDTHQGNEGARRAIEALKERMQRIGEGEWSFAREITAHFGNLSPLMRGSFRGPPPGRPVDDGDDGLQLGQELEDLHDEVARRNFRVVVIVPEQVDRADLSDPKRGRRWLYTFVGAGRREPRRPGGVVDAGWERVEVWP</sequence>
<dbReference type="Gene3D" id="3.30.470.20">
    <property type="entry name" value="ATP-grasp fold, B domain"/>
    <property type="match status" value="2"/>
</dbReference>
<evidence type="ECO:0000256" key="18">
    <source>
        <dbReference type="ARBA" id="ARBA00049534"/>
    </source>
</evidence>
<dbReference type="InterPro" id="IPR036480">
    <property type="entry name" value="CarbP_synth_ssu_N_sf"/>
</dbReference>
<dbReference type="PANTHER" id="PTHR11405:SF5">
    <property type="entry name" value="CAD PROTEIN"/>
    <property type="match status" value="1"/>
</dbReference>
<dbReference type="NCBIfam" id="NF009475">
    <property type="entry name" value="PRK12838.1"/>
    <property type="match status" value="1"/>
</dbReference>
<dbReference type="InterPro" id="IPR013815">
    <property type="entry name" value="ATP_grasp_subdomain_1"/>
</dbReference>
<evidence type="ECO:0000256" key="5">
    <source>
        <dbReference type="ARBA" id="ARBA00022737"/>
    </source>
</evidence>
<dbReference type="PROSITE" id="PS00867">
    <property type="entry name" value="CPSASE_2"/>
    <property type="match status" value="2"/>
</dbReference>
<evidence type="ECO:0000256" key="3">
    <source>
        <dbReference type="ARBA" id="ARBA00022598"/>
    </source>
</evidence>
<proteinExistence type="inferred from homology"/>
<dbReference type="PRINTS" id="PR00101">
    <property type="entry name" value="ATCASE"/>
</dbReference>
<dbReference type="InterPro" id="IPR012349">
    <property type="entry name" value="Split_barrel_FMN-bd"/>
</dbReference>
<keyword evidence="7" id="KW-0378">Hydrolase</keyword>
<dbReference type="InterPro" id="IPR006275">
    <property type="entry name" value="CPSase_lsu"/>
</dbReference>
<organism evidence="23 24">
    <name type="scientific">Monosporascus cannonballus</name>
    <dbReference type="NCBI Taxonomy" id="155416"/>
    <lineage>
        <taxon>Eukaryota</taxon>
        <taxon>Fungi</taxon>
        <taxon>Dikarya</taxon>
        <taxon>Ascomycota</taxon>
        <taxon>Pezizomycotina</taxon>
        <taxon>Sordariomycetes</taxon>
        <taxon>Xylariomycetidae</taxon>
        <taxon>Xylariales</taxon>
        <taxon>Xylariales incertae sedis</taxon>
        <taxon>Monosporascus</taxon>
    </lineage>
</organism>
<evidence type="ECO:0000313" key="24">
    <source>
        <dbReference type="Proteomes" id="UP000294003"/>
    </source>
</evidence>
<dbReference type="InterPro" id="IPR036914">
    <property type="entry name" value="MGS-like_dom_sf"/>
</dbReference>
<dbReference type="SUPFAM" id="SSF53671">
    <property type="entry name" value="Aspartate/ornithine carbamoyltransferase"/>
    <property type="match status" value="1"/>
</dbReference>
<dbReference type="SUPFAM" id="SSF52021">
    <property type="entry name" value="Carbamoyl phosphate synthetase, small subunit N-terminal domain"/>
    <property type="match status" value="1"/>
</dbReference>
<dbReference type="CDD" id="cd01744">
    <property type="entry name" value="GATase1_CPSase"/>
    <property type="match status" value="1"/>
</dbReference>
<comment type="caution">
    <text evidence="23">The sequence shown here is derived from an EMBL/GenBank/DDBJ whole genome shotgun (WGS) entry which is preliminary data.</text>
</comment>
<evidence type="ECO:0000256" key="20">
    <source>
        <dbReference type="SAM" id="MobiDB-lite"/>
    </source>
</evidence>
<dbReference type="PROSITE" id="PS50975">
    <property type="entry name" value="ATP_GRASP"/>
    <property type="match status" value="2"/>
</dbReference>
<evidence type="ECO:0000313" key="23">
    <source>
        <dbReference type="EMBL" id="RYO89085.1"/>
    </source>
</evidence>
<feature type="domain" description="ATP-grasp" evidence="21">
    <location>
        <begin position="570"/>
        <end position="762"/>
    </location>
</feature>
<dbReference type="NCBIfam" id="NF002032">
    <property type="entry name" value="PRK00856.1"/>
    <property type="match status" value="1"/>
</dbReference>
<dbReference type="InterPro" id="IPR036901">
    <property type="entry name" value="Asp/Orn_carbamoylTrfase_sf"/>
</dbReference>
<dbReference type="InterPro" id="IPR058047">
    <property type="entry name" value="CPSase_preATP-grasp"/>
</dbReference>
<evidence type="ECO:0000256" key="14">
    <source>
        <dbReference type="ARBA" id="ARBA00043998"/>
    </source>
</evidence>
<feature type="domain" description="MGS-like" evidence="22">
    <location>
        <begin position="1364"/>
        <end position="1513"/>
    </location>
</feature>
<dbReference type="SUPFAM" id="SSF48108">
    <property type="entry name" value="Carbamoyl phosphate synthetase, large subunit connection domain"/>
    <property type="match status" value="1"/>
</dbReference>
<comment type="catalytic activity">
    <reaction evidence="15">
        <text>hydrogencarbonate + NH4(+) + 2 ATP = carbamoyl phosphate + 2 ADP + phosphate + 2 H(+)</text>
        <dbReference type="Rhea" id="RHEA:18029"/>
        <dbReference type="ChEBI" id="CHEBI:15378"/>
        <dbReference type="ChEBI" id="CHEBI:17544"/>
        <dbReference type="ChEBI" id="CHEBI:28938"/>
        <dbReference type="ChEBI" id="CHEBI:30616"/>
        <dbReference type="ChEBI" id="CHEBI:43474"/>
        <dbReference type="ChEBI" id="CHEBI:58228"/>
        <dbReference type="ChEBI" id="CHEBI:456216"/>
        <dbReference type="EC" id="6.3.4.16"/>
    </reaction>
</comment>
<comment type="catalytic activity">
    <reaction evidence="16">
        <text>hydrogencarbonate + L-glutamine + 2 ATP + H2O = carbamoyl phosphate + L-glutamate + 2 ADP + phosphate + 2 H(+)</text>
        <dbReference type="Rhea" id="RHEA:18633"/>
        <dbReference type="ChEBI" id="CHEBI:15377"/>
        <dbReference type="ChEBI" id="CHEBI:15378"/>
        <dbReference type="ChEBI" id="CHEBI:17544"/>
        <dbReference type="ChEBI" id="CHEBI:29985"/>
        <dbReference type="ChEBI" id="CHEBI:30616"/>
        <dbReference type="ChEBI" id="CHEBI:43474"/>
        <dbReference type="ChEBI" id="CHEBI:58228"/>
        <dbReference type="ChEBI" id="CHEBI:58359"/>
        <dbReference type="ChEBI" id="CHEBI:456216"/>
        <dbReference type="EC" id="6.3.5.5"/>
    </reaction>
</comment>
<dbReference type="CDD" id="cd01423">
    <property type="entry name" value="MGS_CPS_I_III"/>
    <property type="match status" value="1"/>
</dbReference>
<dbReference type="PRINTS" id="PR00099">
    <property type="entry name" value="CPSGATASE"/>
</dbReference>
<dbReference type="NCBIfam" id="TIGR01369">
    <property type="entry name" value="CPSaseII_lrg"/>
    <property type="match status" value="1"/>
</dbReference>
<evidence type="ECO:0000256" key="10">
    <source>
        <dbReference type="ARBA" id="ARBA00023268"/>
    </source>
</evidence>
<feature type="region of interest" description="Disordered" evidence="20">
    <location>
        <begin position="2391"/>
        <end position="2417"/>
    </location>
</feature>
<dbReference type="InterPro" id="IPR005483">
    <property type="entry name" value="CPSase_dom"/>
</dbReference>
<dbReference type="Gene3D" id="3.40.50.1370">
    <property type="entry name" value="Aspartate/ornithine carbamoyltransferase"/>
    <property type="match status" value="2"/>
</dbReference>
<dbReference type="InterPro" id="IPR006131">
    <property type="entry name" value="Asp_carbamoyltransf_Asp/Orn-bd"/>
</dbReference>
<dbReference type="InterPro" id="IPR024624">
    <property type="entry name" value="Pyridox_Oxase_Alr4036_FMN-bd"/>
</dbReference>
<evidence type="ECO:0000259" key="21">
    <source>
        <dbReference type="PROSITE" id="PS50975"/>
    </source>
</evidence>
<evidence type="ECO:0000256" key="15">
    <source>
        <dbReference type="ARBA" id="ARBA00047359"/>
    </source>
</evidence>
<dbReference type="Gene3D" id="3.40.50.880">
    <property type="match status" value="1"/>
</dbReference>
<feature type="domain" description="ATP-grasp" evidence="21">
    <location>
        <begin position="1107"/>
        <end position="1298"/>
    </location>
</feature>
<dbReference type="Gene3D" id="3.40.50.20">
    <property type="match status" value="2"/>
</dbReference>
<dbReference type="Pfam" id="PF12766">
    <property type="entry name" value="Pyridox_oxase_2"/>
    <property type="match status" value="1"/>
</dbReference>
<comment type="similarity">
    <text evidence="13">In the N-terminal section; belongs to the CarA family.</text>
</comment>
<keyword evidence="5" id="KW-0677">Repeat</keyword>
<comment type="catalytic activity">
    <reaction evidence="17">
        <text>carbamoyl phosphate + L-aspartate = N-carbamoyl-L-aspartate + phosphate + H(+)</text>
        <dbReference type="Rhea" id="RHEA:20013"/>
        <dbReference type="ChEBI" id="CHEBI:15378"/>
        <dbReference type="ChEBI" id="CHEBI:29991"/>
        <dbReference type="ChEBI" id="CHEBI:32814"/>
        <dbReference type="ChEBI" id="CHEBI:43474"/>
        <dbReference type="ChEBI" id="CHEBI:58228"/>
        <dbReference type="EC" id="2.1.3.2"/>
    </reaction>
</comment>